<dbReference type="Proteomes" id="UP000095286">
    <property type="component" value="Unplaced"/>
</dbReference>
<organism evidence="1 2">
    <name type="scientific">Rhabditophanes sp. KR3021</name>
    <dbReference type="NCBI Taxonomy" id="114890"/>
    <lineage>
        <taxon>Eukaryota</taxon>
        <taxon>Metazoa</taxon>
        <taxon>Ecdysozoa</taxon>
        <taxon>Nematoda</taxon>
        <taxon>Chromadorea</taxon>
        <taxon>Rhabditida</taxon>
        <taxon>Tylenchina</taxon>
        <taxon>Panagrolaimomorpha</taxon>
        <taxon>Strongyloidoidea</taxon>
        <taxon>Alloionematidae</taxon>
        <taxon>Rhabditophanes</taxon>
    </lineage>
</organism>
<dbReference type="WBParaSite" id="RSKR_0000671000.1">
    <property type="protein sequence ID" value="RSKR_0000671000.1"/>
    <property type="gene ID" value="RSKR_0000671000"/>
</dbReference>
<protein>
    <submittedName>
        <fullName evidence="2">NR LBD domain-containing protein</fullName>
    </submittedName>
</protein>
<evidence type="ECO:0000313" key="2">
    <source>
        <dbReference type="WBParaSite" id="RSKR_0000671000.1"/>
    </source>
</evidence>
<evidence type="ECO:0000313" key="1">
    <source>
        <dbReference type="Proteomes" id="UP000095286"/>
    </source>
</evidence>
<sequence>MDHQGTSDKVKDIFYSNSCKQDWLRAINFTSLQKTTIALESYFIKCNVKSMEQIFIADKISFLEFAGFKNTCYIGAAQLLMSFPEFVVLPHDVKLYLYTCFLPNFLTISSIVLSKNIFKKHGRGSKYLLIIGEKTAFNLESHILSNKRLSLDQNGNLTQESDNPVFKYLITNIYKPIYEMDLDLTELAYISLKLLWSTDNEPILSEQLKSMMQKTFTLANSEMHDYYVKVKGISDYQWRLNKMEQLIECAREYDFLKIEALESGLVAF</sequence>
<reference evidence="2" key="1">
    <citation type="submission" date="2016-11" db="UniProtKB">
        <authorList>
            <consortium name="WormBaseParasite"/>
        </authorList>
    </citation>
    <scope>IDENTIFICATION</scope>
    <source>
        <strain evidence="2">KR3021</strain>
    </source>
</reference>
<proteinExistence type="predicted"/>
<accession>A0AC35U288</accession>
<name>A0AC35U288_9BILA</name>